<dbReference type="GeneID" id="25265652"/>
<dbReference type="InParanoid" id="A0A066W3W4"/>
<comment type="caution">
    <text evidence="10">The sequence shown here is derived from an EMBL/GenBank/DDBJ whole genome shotgun (WGS) entry which is preliminary data.</text>
</comment>
<dbReference type="Pfam" id="PF04934">
    <property type="entry name" value="Med6"/>
    <property type="match status" value="1"/>
</dbReference>
<comment type="function">
    <text evidence="8">Component of the Mediator complex, a coactivator involved in the regulated transcription of nearly all RNA polymerase II-dependent genes. Mediator functions as a bridge to convey information from gene-specific regulatory proteins to the basal RNA polymerase II transcription machinery. Mediator is recruited to promoters by direct interactions with regulatory proteins and serves as a scaffold for the assembly of a functional preinitiation complex with RNA polymerase II and the general transcription factors.</text>
</comment>
<dbReference type="OrthoDB" id="344220at2759"/>
<evidence type="ECO:0000256" key="7">
    <source>
        <dbReference type="ARBA" id="ARBA00031259"/>
    </source>
</evidence>
<dbReference type="RefSeq" id="XP_013243188.1">
    <property type="nucleotide sequence ID" value="XM_013387734.1"/>
</dbReference>
<dbReference type="InterPro" id="IPR038566">
    <property type="entry name" value="Mediator_Med6_sf"/>
</dbReference>
<dbReference type="EMBL" id="JMSN01000042">
    <property type="protein sequence ID" value="KDN45455.1"/>
    <property type="molecule type" value="Genomic_DNA"/>
</dbReference>
<dbReference type="GO" id="GO:0016592">
    <property type="term" value="C:mediator complex"/>
    <property type="evidence" value="ECO:0007669"/>
    <property type="project" value="InterPro"/>
</dbReference>
<evidence type="ECO:0000256" key="3">
    <source>
        <dbReference type="ARBA" id="ARBA00020634"/>
    </source>
</evidence>
<keyword evidence="11" id="KW-1185">Reference proteome</keyword>
<reference evidence="10 11" key="1">
    <citation type="submission" date="2014-05" db="EMBL/GenBank/DDBJ databases">
        <title>Draft genome sequence of a rare smut relative, Tilletiaria anomala UBC 951.</title>
        <authorList>
            <consortium name="DOE Joint Genome Institute"/>
            <person name="Toome M."/>
            <person name="Kuo A."/>
            <person name="Henrissat B."/>
            <person name="Lipzen A."/>
            <person name="Tritt A."/>
            <person name="Yoshinaga Y."/>
            <person name="Zane M."/>
            <person name="Barry K."/>
            <person name="Grigoriev I.V."/>
            <person name="Spatafora J.W."/>
            <person name="Aimea M.C."/>
        </authorList>
    </citation>
    <scope>NUCLEOTIDE SEQUENCE [LARGE SCALE GENOMIC DNA]</scope>
    <source>
        <strain evidence="10 11">UBC 951</strain>
    </source>
</reference>
<evidence type="ECO:0000256" key="6">
    <source>
        <dbReference type="ARBA" id="ARBA00023242"/>
    </source>
</evidence>
<gene>
    <name evidence="8" type="primary">MED6</name>
    <name evidence="10" type="ORF">K437DRAFT_262930</name>
</gene>
<feature type="compositionally biased region" description="Basic and acidic residues" evidence="9">
    <location>
        <begin position="241"/>
        <end position="265"/>
    </location>
</feature>
<organism evidence="10 11">
    <name type="scientific">Tilletiaria anomala (strain ATCC 24038 / CBS 436.72 / UBC 951)</name>
    <dbReference type="NCBI Taxonomy" id="1037660"/>
    <lineage>
        <taxon>Eukaryota</taxon>
        <taxon>Fungi</taxon>
        <taxon>Dikarya</taxon>
        <taxon>Basidiomycota</taxon>
        <taxon>Ustilaginomycotina</taxon>
        <taxon>Exobasidiomycetes</taxon>
        <taxon>Georgefischeriales</taxon>
        <taxon>Tilletiariaceae</taxon>
        <taxon>Tilletiaria</taxon>
    </lineage>
</organism>
<dbReference type="Proteomes" id="UP000027361">
    <property type="component" value="Unassembled WGS sequence"/>
</dbReference>
<feature type="compositionally biased region" description="Low complexity" evidence="9">
    <location>
        <begin position="211"/>
        <end position="223"/>
    </location>
</feature>
<evidence type="ECO:0000313" key="10">
    <source>
        <dbReference type="EMBL" id="KDN45455.1"/>
    </source>
</evidence>
<evidence type="ECO:0000256" key="8">
    <source>
        <dbReference type="RuleBase" id="RU364143"/>
    </source>
</evidence>
<proteinExistence type="inferred from homology"/>
<keyword evidence="6 8" id="KW-0539">Nucleus</keyword>
<dbReference type="HOGENOM" id="CLU_1050470_0_0_1"/>
<dbReference type="InterPro" id="IPR007018">
    <property type="entry name" value="Mediator_Med6"/>
</dbReference>
<dbReference type="GO" id="GO:0003712">
    <property type="term" value="F:transcription coregulator activity"/>
    <property type="evidence" value="ECO:0007669"/>
    <property type="project" value="InterPro"/>
</dbReference>
<keyword evidence="8" id="KW-0010">Activator</keyword>
<evidence type="ECO:0000256" key="5">
    <source>
        <dbReference type="ARBA" id="ARBA00023163"/>
    </source>
</evidence>
<comment type="subcellular location">
    <subcellularLocation>
        <location evidence="1 8">Nucleus</location>
    </subcellularLocation>
</comment>
<dbReference type="PANTHER" id="PTHR13104">
    <property type="entry name" value="MED-6-RELATED"/>
    <property type="match status" value="1"/>
</dbReference>
<evidence type="ECO:0000256" key="9">
    <source>
        <dbReference type="SAM" id="MobiDB-lite"/>
    </source>
</evidence>
<evidence type="ECO:0000256" key="1">
    <source>
        <dbReference type="ARBA" id="ARBA00004123"/>
    </source>
</evidence>
<name>A0A066W3W4_TILAU</name>
<dbReference type="FunCoup" id="A0A066W3W4">
    <property type="interactions" value="544"/>
</dbReference>
<feature type="region of interest" description="Disordered" evidence="9">
    <location>
        <begin position="211"/>
        <end position="265"/>
    </location>
</feature>
<evidence type="ECO:0000256" key="2">
    <source>
        <dbReference type="ARBA" id="ARBA00007526"/>
    </source>
</evidence>
<comment type="subunit">
    <text evidence="8">Component of the Mediator complex.</text>
</comment>
<keyword evidence="5 8" id="KW-0804">Transcription</keyword>
<evidence type="ECO:0000313" key="11">
    <source>
        <dbReference type="Proteomes" id="UP000027361"/>
    </source>
</evidence>
<sequence length="265" mass="28950">MAAATSAGAAGPTPTLYEQMSIQFKAPEFTQYYGPLTERTVLDYFAQSPFYDKTCTNQMLRMQNIASFNTLVGRWTAKEEEEQLRKFTGTEYVVAIAMPPSLFIIQRRERTSDVETEDTATYYIINDAVMQGPDLYTVLGNRMTMAFNAISNSLAMAREAQPPLDLRSSTSGGRAWKVYQEAEEEEDEEGTATASNAEVALVDGPAATMSAAADGNDAIGNDDLTGETPLNTARVAGSDASLKRGSTERDNSIRNGMDKRVRVAN</sequence>
<protein>
    <recommendedName>
        <fullName evidence="3 8">Mediator of RNA polymerase II transcription subunit 6</fullName>
    </recommendedName>
    <alternativeName>
        <fullName evidence="7 8">Mediator complex subunit 6</fullName>
    </alternativeName>
</protein>
<evidence type="ECO:0000256" key="4">
    <source>
        <dbReference type="ARBA" id="ARBA00023015"/>
    </source>
</evidence>
<dbReference type="STRING" id="1037660.A0A066W3W4"/>
<dbReference type="Gene3D" id="3.10.450.580">
    <property type="entry name" value="Mediator complex, subunit Med6"/>
    <property type="match status" value="1"/>
</dbReference>
<dbReference type="GO" id="GO:0006357">
    <property type="term" value="P:regulation of transcription by RNA polymerase II"/>
    <property type="evidence" value="ECO:0007669"/>
    <property type="project" value="InterPro"/>
</dbReference>
<accession>A0A066W3W4</accession>
<dbReference type="AlphaFoldDB" id="A0A066W3W4"/>
<comment type="similarity">
    <text evidence="2 8">Belongs to the Mediator complex subunit 6 family.</text>
</comment>
<keyword evidence="4 8" id="KW-0805">Transcription regulation</keyword>